<evidence type="ECO:0000256" key="10">
    <source>
        <dbReference type="ARBA" id="ARBA00023125"/>
    </source>
</evidence>
<evidence type="ECO:0000256" key="14">
    <source>
        <dbReference type="HAMAP-Rule" id="MF_01470"/>
    </source>
</evidence>
<dbReference type="HAMAP" id="MF_01470">
    <property type="entry name" value="Cas1"/>
    <property type="match status" value="1"/>
</dbReference>
<evidence type="ECO:0000256" key="15">
    <source>
        <dbReference type="SAM" id="MobiDB-lite"/>
    </source>
</evidence>
<dbReference type="Gene3D" id="3.100.10.20">
    <property type="entry name" value="CRISPR-associated endonuclease Cas1, N-terminal domain"/>
    <property type="match status" value="1"/>
</dbReference>
<feature type="binding site" evidence="14">
    <location>
        <position position="465"/>
    </location>
    <ligand>
        <name>Mn(2+)</name>
        <dbReference type="ChEBI" id="CHEBI:29035"/>
    </ligand>
</feature>
<keyword evidence="11 14" id="KW-0464">Manganese</keyword>
<dbReference type="GO" id="GO:0043571">
    <property type="term" value="P:maintenance of CRISPR repeat elements"/>
    <property type="evidence" value="ECO:0007669"/>
    <property type="project" value="UniProtKB-UniRule"/>
</dbReference>
<protein>
    <recommendedName>
        <fullName evidence="14">CRISPR-associated endonuclease Cas1</fullName>
        <ecNumber evidence="14">3.1.-.-</ecNumber>
    </recommendedName>
</protein>
<comment type="function">
    <text evidence="14">CRISPR (clustered regularly interspaced short palindromic repeat), is an adaptive immune system that provides protection against mobile genetic elements (viruses, transposable elements and conjugative plasmids). CRISPR clusters contain spacers, sequences complementary to antecedent mobile elements, and target invading nucleic acids. CRISPR clusters are transcribed and processed into CRISPR RNA (crRNA). Acts as a dsDNA endonuclease. Involved in the integration of spacer DNA into the CRISPR cassette.</text>
</comment>
<dbReference type="NCBIfam" id="TIGR00372">
    <property type="entry name" value="cas4"/>
    <property type="match status" value="1"/>
</dbReference>
<evidence type="ECO:0000256" key="7">
    <source>
        <dbReference type="ARBA" id="ARBA00023004"/>
    </source>
</evidence>
<comment type="cofactor">
    <cofactor evidence="14">
        <name>Mg(2+)</name>
        <dbReference type="ChEBI" id="CHEBI:18420"/>
    </cofactor>
    <cofactor evidence="14">
        <name>Mn(2+)</name>
        <dbReference type="ChEBI" id="CHEBI:29035"/>
    </cofactor>
</comment>
<dbReference type="CDD" id="cd09634">
    <property type="entry name" value="Cas1_I-II-III"/>
    <property type="match status" value="1"/>
</dbReference>
<keyword evidence="8" id="KW-0411">Iron-sulfur</keyword>
<keyword evidence="3 14" id="KW-0255">Endonuclease</keyword>
<dbReference type="Pfam" id="PF01930">
    <property type="entry name" value="Cas_Cas4"/>
    <property type="match status" value="1"/>
</dbReference>
<comment type="caution">
    <text evidence="17">The sequence shown here is derived from an EMBL/GenBank/DDBJ whole genome shotgun (WGS) entry which is preliminary data.</text>
</comment>
<feature type="domain" description="DUF83" evidence="16">
    <location>
        <begin position="27"/>
        <end position="214"/>
    </location>
</feature>
<dbReference type="GO" id="GO:0004519">
    <property type="term" value="F:endonuclease activity"/>
    <property type="evidence" value="ECO:0007669"/>
    <property type="project" value="UniProtKB-UniRule"/>
</dbReference>
<dbReference type="PANTHER" id="PTHR34353:SF2">
    <property type="entry name" value="CRISPR-ASSOCIATED ENDONUCLEASE CAS1 1"/>
    <property type="match status" value="1"/>
</dbReference>
<feature type="binding site" evidence="14">
    <location>
        <position position="480"/>
    </location>
    <ligand>
        <name>Mn(2+)</name>
        <dbReference type="ChEBI" id="CHEBI:29035"/>
    </ligand>
</feature>
<dbReference type="InterPro" id="IPR002729">
    <property type="entry name" value="CRISPR-assoc_Cas1"/>
</dbReference>
<comment type="subunit">
    <text evidence="13 14">Homodimer, forms a heterotetramer with a Cas2 homodimer.</text>
</comment>
<dbReference type="EMBL" id="QAOT01000031">
    <property type="protein sequence ID" value="PTR09909.1"/>
    <property type="molecule type" value="Genomic_DNA"/>
</dbReference>
<dbReference type="Gene3D" id="3.90.320.10">
    <property type="match status" value="1"/>
</dbReference>
<evidence type="ECO:0000313" key="18">
    <source>
        <dbReference type="Proteomes" id="UP000244060"/>
    </source>
</evidence>
<evidence type="ECO:0000256" key="13">
    <source>
        <dbReference type="ARBA" id="ARBA00038592"/>
    </source>
</evidence>
<keyword evidence="4 14" id="KW-0378">Hydrolase</keyword>
<evidence type="ECO:0000256" key="9">
    <source>
        <dbReference type="ARBA" id="ARBA00023118"/>
    </source>
</evidence>
<dbReference type="Gene3D" id="1.20.120.920">
    <property type="entry name" value="CRISPR-associated endonuclease Cas1, C-terminal domain"/>
    <property type="match status" value="1"/>
</dbReference>
<reference evidence="17 18" key="1">
    <citation type="submission" date="2018-04" db="EMBL/GenBank/DDBJ databases">
        <title>Genomic Encyclopedia of Type Strains, Phase III (KMG-III): the genomes of soil and plant-associated and newly described type strains.</title>
        <authorList>
            <person name="Whitman W."/>
        </authorList>
    </citation>
    <scope>NUCLEOTIDE SEQUENCE [LARGE SCALE GENOMIC DNA]</scope>
    <source>
        <strain evidence="17 18">KA25</strain>
    </source>
</reference>
<keyword evidence="9 14" id="KW-0051">Antiviral defense</keyword>
<sequence>MSDVLQGELLLPSPLGEEDVPLVPVRMINEWVYCPRLAYLMWIEAEWADTADTEDGRRVHRRADRPSGSLPQPGDAVVEEEPAPFRCRSVTLSSTRLGMVGKMDVVEGEGRHAVPVELKRGARPHVAQGAHDPERVQLCAQALLLEEAGFEVAEGFIWFAASRERVPVLFDSELREKTLRAAADLRLTAATGRRPPPLENSPKCPRCAVAGICLPDEVNFFRDGALPRPLNPADDPALPLHVQAQGACLRKKGETLVVEADEEKTDVPLIDVSSVSLYGRVSLTTPALHELMRREIPVAWHSTGGWLMGHTVGTGTRNVTIRAAQFRVADDPPRSLCIAAGLVAAKIRNQRTILRRNWKGGAEDPALADVMDRLKQLAAKAPHAGASANLLGIEGEAAALYFRHFPKLIVPSKSETVTFDFEGRNRRPPADPVNALLSFSYALAVRLFVSALVSAGFDPYQGFYHRPRHGRPALALDMMEPFRPLLCDSTVLMVINNGEVGPSDFVTLGRSCSLTPSGRRSLVAAWERRLDQETTHPIFGYRLTTRRLIDVQCRLLARHIAGEIPEMPHYVPR</sequence>
<evidence type="ECO:0000256" key="3">
    <source>
        <dbReference type="ARBA" id="ARBA00022759"/>
    </source>
</evidence>
<dbReference type="GO" id="GO:0051607">
    <property type="term" value="P:defense response to virus"/>
    <property type="evidence" value="ECO:0007669"/>
    <property type="project" value="UniProtKB-UniRule"/>
</dbReference>
<dbReference type="GO" id="GO:0004527">
    <property type="term" value="F:exonuclease activity"/>
    <property type="evidence" value="ECO:0007669"/>
    <property type="project" value="UniProtKB-KW"/>
</dbReference>
<keyword evidence="2 14" id="KW-0479">Metal-binding</keyword>
<comment type="catalytic activity">
    <reaction evidence="12">
        <text>exonucleolytic cleavage in the 5'- to 3'-direction to yield nucleoside 3'-phosphates.</text>
        <dbReference type="EC" id="3.1.12.1"/>
    </reaction>
</comment>
<keyword evidence="10 14" id="KW-0238">DNA-binding</keyword>
<keyword evidence="7" id="KW-0408">Iron</keyword>
<evidence type="ECO:0000256" key="6">
    <source>
        <dbReference type="ARBA" id="ARBA00022842"/>
    </source>
</evidence>
<feature type="region of interest" description="Disordered" evidence="15">
    <location>
        <begin position="54"/>
        <end position="78"/>
    </location>
</feature>
<proteinExistence type="inferred from homology"/>
<organism evidence="17 18">
    <name type="scientific">Cereibacter azotoformans</name>
    <dbReference type="NCBI Taxonomy" id="43057"/>
    <lineage>
        <taxon>Bacteria</taxon>
        <taxon>Pseudomonadati</taxon>
        <taxon>Pseudomonadota</taxon>
        <taxon>Alphaproteobacteria</taxon>
        <taxon>Rhodobacterales</taxon>
        <taxon>Paracoccaceae</taxon>
        <taxon>Cereibacter</taxon>
    </lineage>
</organism>
<dbReference type="OrthoDB" id="9803119at2"/>
<dbReference type="AlphaFoldDB" id="A0A2T5JPZ4"/>
<dbReference type="InterPro" id="IPR011604">
    <property type="entry name" value="PDDEXK-like_dom_sf"/>
</dbReference>
<dbReference type="InterPro" id="IPR013343">
    <property type="entry name" value="CRISPR-assoc_prot_Cas4"/>
</dbReference>
<dbReference type="Pfam" id="PF01867">
    <property type="entry name" value="Cas_Cas1"/>
    <property type="match status" value="1"/>
</dbReference>
<feature type="binding site" evidence="14">
    <location>
        <position position="394"/>
    </location>
    <ligand>
        <name>Mn(2+)</name>
        <dbReference type="ChEBI" id="CHEBI:29035"/>
    </ligand>
</feature>
<gene>
    <name evidence="14" type="primary">cas1</name>
    <name evidence="17" type="ORF">C8J28_13120</name>
</gene>
<dbReference type="InterPro" id="IPR042211">
    <property type="entry name" value="CRISPR-assoc_Cas1_N"/>
</dbReference>
<dbReference type="Proteomes" id="UP000244060">
    <property type="component" value="Unassembled WGS sequence"/>
</dbReference>
<evidence type="ECO:0000256" key="8">
    <source>
        <dbReference type="ARBA" id="ARBA00023014"/>
    </source>
</evidence>
<evidence type="ECO:0000313" key="17">
    <source>
        <dbReference type="EMBL" id="PTR09909.1"/>
    </source>
</evidence>
<evidence type="ECO:0000256" key="5">
    <source>
        <dbReference type="ARBA" id="ARBA00022839"/>
    </source>
</evidence>
<name>A0A2T5JPZ4_9RHOB</name>
<dbReference type="EC" id="3.1.-.-" evidence="14"/>
<dbReference type="RefSeq" id="WP_108222597.1">
    <property type="nucleotide sequence ID" value="NZ_CP090026.1"/>
</dbReference>
<dbReference type="GO" id="GO:0046872">
    <property type="term" value="F:metal ion binding"/>
    <property type="evidence" value="ECO:0007669"/>
    <property type="project" value="UniProtKB-UniRule"/>
</dbReference>
<accession>A0A2T5JPZ4</accession>
<evidence type="ECO:0000256" key="2">
    <source>
        <dbReference type="ARBA" id="ARBA00022723"/>
    </source>
</evidence>
<comment type="similarity">
    <text evidence="14">Belongs to the CRISPR-associated endonuclease Cas1 family.</text>
</comment>
<evidence type="ECO:0000256" key="4">
    <source>
        <dbReference type="ARBA" id="ARBA00022801"/>
    </source>
</evidence>
<evidence type="ECO:0000259" key="16">
    <source>
        <dbReference type="Pfam" id="PF01930"/>
    </source>
</evidence>
<dbReference type="NCBIfam" id="TIGR00287">
    <property type="entry name" value="cas1"/>
    <property type="match status" value="1"/>
</dbReference>
<dbReference type="GO" id="GO:0003677">
    <property type="term" value="F:DNA binding"/>
    <property type="evidence" value="ECO:0007669"/>
    <property type="project" value="UniProtKB-KW"/>
</dbReference>
<keyword evidence="6 14" id="KW-0460">Magnesium</keyword>
<evidence type="ECO:0000256" key="11">
    <source>
        <dbReference type="ARBA" id="ARBA00023211"/>
    </source>
</evidence>
<dbReference type="InterPro" id="IPR022765">
    <property type="entry name" value="Dna2/Cas4_DUF83"/>
</dbReference>
<dbReference type="GO" id="GO:0051536">
    <property type="term" value="F:iron-sulfur cluster binding"/>
    <property type="evidence" value="ECO:0007669"/>
    <property type="project" value="UniProtKB-KW"/>
</dbReference>
<dbReference type="InterPro" id="IPR050646">
    <property type="entry name" value="Cas1"/>
</dbReference>
<keyword evidence="5 17" id="KW-0269">Exonuclease</keyword>
<evidence type="ECO:0000256" key="1">
    <source>
        <dbReference type="ARBA" id="ARBA00022722"/>
    </source>
</evidence>
<dbReference type="PANTHER" id="PTHR34353">
    <property type="entry name" value="CRISPR-ASSOCIATED ENDONUCLEASE CAS1 1"/>
    <property type="match status" value="1"/>
</dbReference>
<keyword evidence="18" id="KW-1185">Reference proteome</keyword>
<keyword evidence="1 14" id="KW-0540">Nuclease</keyword>
<dbReference type="InterPro" id="IPR042206">
    <property type="entry name" value="CRISPR-assoc_Cas1_C"/>
</dbReference>
<evidence type="ECO:0000256" key="12">
    <source>
        <dbReference type="ARBA" id="ARBA00033996"/>
    </source>
</evidence>